<accession>A0ABM1C0R9</accession>
<name>A0ABM1C0R9_LIMPO</name>
<evidence type="ECO:0000313" key="3">
    <source>
        <dbReference type="RefSeq" id="XP_013792232.2"/>
    </source>
</evidence>
<proteinExistence type="predicted"/>
<evidence type="ECO:0000313" key="2">
    <source>
        <dbReference type="Proteomes" id="UP000694941"/>
    </source>
</evidence>
<keyword evidence="2" id="KW-1185">Reference proteome</keyword>
<dbReference type="InterPro" id="IPR036179">
    <property type="entry name" value="Ig-like_dom_sf"/>
</dbReference>
<dbReference type="RefSeq" id="XP_013792232.2">
    <property type="nucleotide sequence ID" value="XM_013936778.2"/>
</dbReference>
<reference evidence="3" key="1">
    <citation type="submission" date="2025-08" db="UniProtKB">
        <authorList>
            <consortium name="RefSeq"/>
        </authorList>
    </citation>
    <scope>IDENTIFICATION</scope>
    <source>
        <tissue evidence="3">Muscle</tissue>
    </source>
</reference>
<dbReference type="Proteomes" id="UP000694941">
    <property type="component" value="Unplaced"/>
</dbReference>
<dbReference type="Gene3D" id="2.60.40.10">
    <property type="entry name" value="Immunoglobulins"/>
    <property type="match status" value="1"/>
</dbReference>
<dbReference type="PROSITE" id="PS50835">
    <property type="entry name" value="IG_LIKE"/>
    <property type="match status" value="1"/>
</dbReference>
<feature type="domain" description="Ig-like" evidence="1">
    <location>
        <begin position="63"/>
        <end position="149"/>
    </location>
</feature>
<dbReference type="GeneID" id="106476109"/>
<sequence>MICYEIVNLMSKYLINSLPVWFFEIRVTKFNKLYCQLSLKYKQLAYVLYRLEEKRKTVQAHWGQSVYLACPIRRRQQEMLGLGSVEWYHFKHDKGKYQIMPQKMKYVETSDFGLVIMSMSDDNAGRYDCKVEGTTLCSYNVTIDSKSCSPIQKEYKKVYTDWCSEFEKYKSAMKLWQNNQVKCQGPHPNDVAYNGDSPL</sequence>
<dbReference type="InterPro" id="IPR007110">
    <property type="entry name" value="Ig-like_dom"/>
</dbReference>
<protein>
    <submittedName>
        <fullName evidence="3">Semaphorin-2A-like</fullName>
    </submittedName>
</protein>
<dbReference type="InterPro" id="IPR013783">
    <property type="entry name" value="Ig-like_fold"/>
</dbReference>
<organism evidence="2 3">
    <name type="scientific">Limulus polyphemus</name>
    <name type="common">Atlantic horseshoe crab</name>
    <dbReference type="NCBI Taxonomy" id="6850"/>
    <lineage>
        <taxon>Eukaryota</taxon>
        <taxon>Metazoa</taxon>
        <taxon>Ecdysozoa</taxon>
        <taxon>Arthropoda</taxon>
        <taxon>Chelicerata</taxon>
        <taxon>Merostomata</taxon>
        <taxon>Xiphosura</taxon>
        <taxon>Limulidae</taxon>
        <taxon>Limulus</taxon>
    </lineage>
</organism>
<gene>
    <name evidence="3" type="primary">LOC106476109</name>
</gene>
<dbReference type="SUPFAM" id="SSF48726">
    <property type="entry name" value="Immunoglobulin"/>
    <property type="match status" value="1"/>
</dbReference>
<evidence type="ECO:0000259" key="1">
    <source>
        <dbReference type="PROSITE" id="PS50835"/>
    </source>
</evidence>